<comment type="similarity">
    <text evidence="1">Belongs to the thioesterase family.</text>
</comment>
<dbReference type="Pfam" id="PF00975">
    <property type="entry name" value="Thioesterase"/>
    <property type="match status" value="1"/>
</dbReference>
<evidence type="ECO:0000256" key="1">
    <source>
        <dbReference type="ARBA" id="ARBA00007169"/>
    </source>
</evidence>
<evidence type="ECO:0000313" key="5">
    <source>
        <dbReference type="Proteomes" id="UP000301309"/>
    </source>
</evidence>
<organism evidence="4 5">
    <name type="scientific">Streptomyces violaceusniger</name>
    <dbReference type="NCBI Taxonomy" id="68280"/>
    <lineage>
        <taxon>Bacteria</taxon>
        <taxon>Bacillati</taxon>
        <taxon>Actinomycetota</taxon>
        <taxon>Actinomycetes</taxon>
        <taxon>Kitasatosporales</taxon>
        <taxon>Streptomycetaceae</taxon>
        <taxon>Streptomyces</taxon>
        <taxon>Streptomyces violaceusniger group</taxon>
    </lineage>
</organism>
<sequence>MRGGSPAVGAPAPSLRRFSPRGHAPIRLVCFPHAGGSAGTYRTWAVQAPADVEVCAVQYAGRGDRYHEEAAENMGDLVGPIATDLVRAGFAAAPEALVLFGHSMGAVAAYETARRLSARGQHPAALIVSGHPAPSLARGATVHQGTDAELLADLRRLGGTAGNLLDNDDLMEVMLPTIRRDYQAIETYRWQPGAKLRIPITVLYGDEDEEVLGDEADAWHEVTEGDCTVVVFPGAHFYLEEQSEAVLARVLSSVRAAV</sequence>
<comment type="caution">
    <text evidence="4">The sequence shown here is derived from an EMBL/GenBank/DDBJ whole genome shotgun (WGS) entry which is preliminary data.</text>
</comment>
<gene>
    <name evidence="4" type="primary">pchC</name>
    <name evidence="4" type="ORF">SVIO_002970</name>
</gene>
<dbReference type="SMART" id="SM00824">
    <property type="entry name" value="PKS_TE"/>
    <property type="match status" value="1"/>
</dbReference>
<dbReference type="PANTHER" id="PTHR11487">
    <property type="entry name" value="THIOESTERASE"/>
    <property type="match status" value="1"/>
</dbReference>
<dbReference type="InterPro" id="IPR012223">
    <property type="entry name" value="TEII"/>
</dbReference>
<feature type="domain" description="Thioesterase TesA-like" evidence="3">
    <location>
        <begin position="29"/>
        <end position="254"/>
    </location>
</feature>
<reference evidence="4 5" key="1">
    <citation type="journal article" date="2020" name="Int. J. Syst. Evol. Microbiol.">
        <title>Reclassification of Streptomyces castelarensis and Streptomyces sporoclivatus as later heterotypic synonyms of Streptomyces antimycoticus.</title>
        <authorList>
            <person name="Komaki H."/>
            <person name="Tamura T."/>
        </authorList>
    </citation>
    <scope>NUCLEOTIDE SEQUENCE [LARGE SCALE GENOMIC DNA]</scope>
    <source>
        <strain evidence="4 5">NBRC 13459</strain>
    </source>
</reference>
<evidence type="ECO:0000259" key="3">
    <source>
        <dbReference type="SMART" id="SM00824"/>
    </source>
</evidence>
<dbReference type="PANTHER" id="PTHR11487:SF0">
    <property type="entry name" value="S-ACYL FATTY ACID SYNTHASE THIOESTERASE, MEDIUM CHAIN"/>
    <property type="match status" value="1"/>
</dbReference>
<keyword evidence="5" id="KW-1185">Reference proteome</keyword>
<evidence type="ECO:0000256" key="2">
    <source>
        <dbReference type="ARBA" id="ARBA00022801"/>
    </source>
</evidence>
<name>A0A4D4KN94_STRVO</name>
<dbReference type="InterPro" id="IPR029058">
    <property type="entry name" value="AB_hydrolase_fold"/>
</dbReference>
<dbReference type="Proteomes" id="UP000301309">
    <property type="component" value="Unassembled WGS sequence"/>
</dbReference>
<dbReference type="EMBL" id="BJHW01000001">
    <property type="protein sequence ID" value="GDY49674.1"/>
    <property type="molecule type" value="Genomic_DNA"/>
</dbReference>
<dbReference type="Gene3D" id="3.40.50.1820">
    <property type="entry name" value="alpha/beta hydrolase"/>
    <property type="match status" value="1"/>
</dbReference>
<keyword evidence="2" id="KW-0378">Hydrolase</keyword>
<evidence type="ECO:0000313" key="4">
    <source>
        <dbReference type="EMBL" id="GDY49674.1"/>
    </source>
</evidence>
<dbReference type="AlphaFoldDB" id="A0A4D4KN94"/>
<dbReference type="GO" id="GO:0008610">
    <property type="term" value="P:lipid biosynthetic process"/>
    <property type="evidence" value="ECO:0007669"/>
    <property type="project" value="TreeGrafter"/>
</dbReference>
<dbReference type="InterPro" id="IPR020802">
    <property type="entry name" value="TesA-like"/>
</dbReference>
<protein>
    <submittedName>
        <fullName evidence="4">Pyochelin biosynthetic protein PchC</fullName>
    </submittedName>
</protein>
<dbReference type="SUPFAM" id="SSF53474">
    <property type="entry name" value="alpha/beta-Hydrolases"/>
    <property type="match status" value="1"/>
</dbReference>
<dbReference type="RefSeq" id="WP_137975804.1">
    <property type="nucleotide sequence ID" value="NZ_BAAASO010000032.1"/>
</dbReference>
<dbReference type="OrthoDB" id="8480037at2"/>
<dbReference type="GO" id="GO:0016787">
    <property type="term" value="F:hydrolase activity"/>
    <property type="evidence" value="ECO:0007669"/>
    <property type="project" value="UniProtKB-KW"/>
</dbReference>
<dbReference type="InterPro" id="IPR001031">
    <property type="entry name" value="Thioesterase"/>
</dbReference>
<accession>A0A4D4KN94</accession>
<proteinExistence type="inferred from homology"/>